<feature type="domain" description="G-protein coupled receptors family 1 profile" evidence="6">
    <location>
        <begin position="3"/>
        <end position="261"/>
    </location>
</feature>
<name>A0A8S2G2Y5_9BILA</name>
<evidence type="ECO:0000313" key="9">
    <source>
        <dbReference type="Proteomes" id="UP000677228"/>
    </source>
</evidence>
<dbReference type="GO" id="GO:0016020">
    <property type="term" value="C:membrane"/>
    <property type="evidence" value="ECO:0007669"/>
    <property type="project" value="UniProtKB-SubCell"/>
</dbReference>
<dbReference type="EMBL" id="CAJOBA010076627">
    <property type="protein sequence ID" value="CAF4421042.1"/>
    <property type="molecule type" value="Genomic_DNA"/>
</dbReference>
<dbReference type="InterPro" id="IPR017452">
    <property type="entry name" value="GPCR_Rhodpsn_7TM"/>
</dbReference>
<dbReference type="Proteomes" id="UP000682733">
    <property type="component" value="Unassembled WGS sequence"/>
</dbReference>
<gene>
    <name evidence="7" type="ORF">OVA965_LOCUS42520</name>
    <name evidence="8" type="ORF">TMI583_LOCUS44456</name>
</gene>
<evidence type="ECO:0000313" key="8">
    <source>
        <dbReference type="EMBL" id="CAF4421042.1"/>
    </source>
</evidence>
<evidence type="ECO:0000256" key="3">
    <source>
        <dbReference type="ARBA" id="ARBA00022989"/>
    </source>
</evidence>
<comment type="subcellular location">
    <subcellularLocation>
        <location evidence="1">Membrane</location>
    </subcellularLocation>
</comment>
<evidence type="ECO:0000256" key="4">
    <source>
        <dbReference type="ARBA" id="ARBA00023136"/>
    </source>
</evidence>
<keyword evidence="3 5" id="KW-1133">Transmembrane helix</keyword>
<dbReference type="PROSITE" id="PS50262">
    <property type="entry name" value="G_PROTEIN_RECEP_F1_2"/>
    <property type="match status" value="1"/>
</dbReference>
<accession>A0A8S2G2Y5</accession>
<evidence type="ECO:0000256" key="5">
    <source>
        <dbReference type="SAM" id="Phobius"/>
    </source>
</evidence>
<dbReference type="Pfam" id="PF00001">
    <property type="entry name" value="7tm_1"/>
    <property type="match status" value="1"/>
</dbReference>
<protein>
    <recommendedName>
        <fullName evidence="6">G-protein coupled receptors family 1 profile domain-containing protein</fullName>
    </recommendedName>
</protein>
<feature type="transmembrane region" description="Helical" evidence="5">
    <location>
        <begin position="240"/>
        <end position="263"/>
    </location>
</feature>
<dbReference type="Gene3D" id="1.20.1070.10">
    <property type="entry name" value="Rhodopsin 7-helix transmembrane proteins"/>
    <property type="match status" value="1"/>
</dbReference>
<evidence type="ECO:0000313" key="7">
    <source>
        <dbReference type="EMBL" id="CAF1608505.1"/>
    </source>
</evidence>
<feature type="transmembrane region" description="Helical" evidence="5">
    <location>
        <begin position="107"/>
        <end position="125"/>
    </location>
</feature>
<dbReference type="Proteomes" id="UP000677228">
    <property type="component" value="Unassembled WGS sequence"/>
</dbReference>
<organism evidence="7 9">
    <name type="scientific">Didymodactylos carnosus</name>
    <dbReference type="NCBI Taxonomy" id="1234261"/>
    <lineage>
        <taxon>Eukaryota</taxon>
        <taxon>Metazoa</taxon>
        <taxon>Spiralia</taxon>
        <taxon>Gnathifera</taxon>
        <taxon>Rotifera</taxon>
        <taxon>Eurotatoria</taxon>
        <taxon>Bdelloidea</taxon>
        <taxon>Philodinida</taxon>
        <taxon>Philodinidae</taxon>
        <taxon>Didymodactylos</taxon>
    </lineage>
</organism>
<dbReference type="SUPFAM" id="SSF81321">
    <property type="entry name" value="Family A G protein-coupled receptor-like"/>
    <property type="match status" value="1"/>
</dbReference>
<feature type="transmembrane region" description="Helical" evidence="5">
    <location>
        <begin position="23"/>
        <end position="48"/>
    </location>
</feature>
<feature type="transmembrane region" description="Helical" evidence="5">
    <location>
        <begin position="207"/>
        <end position="234"/>
    </location>
</feature>
<dbReference type="AlphaFoldDB" id="A0A8S2G2Y5"/>
<evidence type="ECO:0000259" key="6">
    <source>
        <dbReference type="PROSITE" id="PS50262"/>
    </source>
</evidence>
<evidence type="ECO:0000256" key="2">
    <source>
        <dbReference type="ARBA" id="ARBA00022692"/>
    </source>
</evidence>
<sequence length="279" mass="32086">IVSNTLAILTFKQPNTLVVGCGFYLLTSSIVSLCTMCIFIAKFFYLLLMQLLLSSNRNAIHINCILIEFLLKFLPTTVDWLNACVAVERAVTIITGVKFNKIKSKKAAKLVVFFVIISNIISALHDPVYRRLVDDIDEQRIWCIISFNQHAWLKYYNSSMNIIHFIVPFTINLISAIIVITGTAHARSTIHAQQSYGERLKEQFRELKHLFISPIILIMLVIPRLIISFVYVCMKSMNELYLFLFGYFISFIPAMATFIIFVVPSNTYRNEFFLSIKNL</sequence>
<dbReference type="GO" id="GO:0004930">
    <property type="term" value="F:G protein-coupled receptor activity"/>
    <property type="evidence" value="ECO:0007669"/>
    <property type="project" value="InterPro"/>
</dbReference>
<dbReference type="InterPro" id="IPR000276">
    <property type="entry name" value="GPCR_Rhodpsn"/>
</dbReference>
<reference evidence="7" key="1">
    <citation type="submission" date="2021-02" db="EMBL/GenBank/DDBJ databases">
        <authorList>
            <person name="Nowell W R."/>
        </authorList>
    </citation>
    <scope>NUCLEOTIDE SEQUENCE</scope>
</reference>
<proteinExistence type="predicted"/>
<keyword evidence="2 5" id="KW-0812">Transmembrane</keyword>
<comment type="caution">
    <text evidence="7">The sequence shown here is derived from an EMBL/GenBank/DDBJ whole genome shotgun (WGS) entry which is preliminary data.</text>
</comment>
<evidence type="ECO:0000256" key="1">
    <source>
        <dbReference type="ARBA" id="ARBA00004370"/>
    </source>
</evidence>
<feature type="transmembrane region" description="Helical" evidence="5">
    <location>
        <begin position="162"/>
        <end position="186"/>
    </location>
</feature>
<keyword evidence="4 5" id="KW-0472">Membrane</keyword>
<feature type="non-terminal residue" evidence="7">
    <location>
        <position position="1"/>
    </location>
</feature>
<dbReference type="EMBL" id="CAJNOK010052511">
    <property type="protein sequence ID" value="CAF1608505.1"/>
    <property type="molecule type" value="Genomic_DNA"/>
</dbReference>